<keyword evidence="3" id="KW-1185">Reference proteome</keyword>
<accession>A0A4C1VXL1</accession>
<proteinExistence type="predicted"/>
<sequence>MIKLEETMDPQTFENFKNGFFTVKRTEKFKSGTWTDMVIEQSLMKSMKTEGGVSRCRSTQDSVLCKWVYAMYATNTICEEMEKFCNISLDSTEHVDSRDSRVKRDNIDVNKLIEWFTLHNHFPSMTQMISLASGMVGNDQINCHKAYEIGLVSLTKITGLKFHDVKLKRSDKVLPLSINNKSVKVYDCQVSVDPLLLFQRITVSKKFERNLEEYLQYELSPYPIALFDSNALKKTTKASLYDNMTPTDTDLTENNVTFIIDCGFLLHCVVWSREDTFSIFFDKYAKYLQKHYGSDIVVVFDGHSDYSKNIKAMEQLRSTAALSKTYEICFDETMVVPVTQEKFLSNRNNKEKLINMLIEKLKAVDIKTKQVTNDADVLIIETAIEESKHGNTAVIMGEDIDLPVIVIVPTLSHREEIFFKKVGKRNVKTEIYSSKSFNKYPSLKKQFCFYTQKSRLQCSLACGQCNGQACLNASPYQSDINEDGTFDPEILEDLKTNVIEDENEKEFEIPQRPDDDDDEEEN</sequence>
<evidence type="ECO:0000313" key="2">
    <source>
        <dbReference type="EMBL" id="GBP43082.1"/>
    </source>
</evidence>
<feature type="region of interest" description="Disordered" evidence="1">
    <location>
        <begin position="497"/>
        <end position="522"/>
    </location>
</feature>
<protein>
    <submittedName>
        <fullName evidence="2">Uncharacterized protein</fullName>
    </submittedName>
</protein>
<comment type="caution">
    <text evidence="2">The sequence shown here is derived from an EMBL/GenBank/DDBJ whole genome shotgun (WGS) entry which is preliminary data.</text>
</comment>
<dbReference type="AlphaFoldDB" id="A0A4C1VXL1"/>
<dbReference type="OrthoDB" id="6753017at2759"/>
<reference evidence="2 3" key="1">
    <citation type="journal article" date="2019" name="Commun. Biol.">
        <title>The bagworm genome reveals a unique fibroin gene that provides high tensile strength.</title>
        <authorList>
            <person name="Kono N."/>
            <person name="Nakamura H."/>
            <person name="Ohtoshi R."/>
            <person name="Tomita M."/>
            <person name="Numata K."/>
            <person name="Arakawa K."/>
        </authorList>
    </citation>
    <scope>NUCLEOTIDE SEQUENCE [LARGE SCALE GENOMIC DNA]</scope>
</reference>
<organism evidence="2 3">
    <name type="scientific">Eumeta variegata</name>
    <name type="common">Bagworm moth</name>
    <name type="synonym">Eumeta japonica</name>
    <dbReference type="NCBI Taxonomy" id="151549"/>
    <lineage>
        <taxon>Eukaryota</taxon>
        <taxon>Metazoa</taxon>
        <taxon>Ecdysozoa</taxon>
        <taxon>Arthropoda</taxon>
        <taxon>Hexapoda</taxon>
        <taxon>Insecta</taxon>
        <taxon>Pterygota</taxon>
        <taxon>Neoptera</taxon>
        <taxon>Endopterygota</taxon>
        <taxon>Lepidoptera</taxon>
        <taxon>Glossata</taxon>
        <taxon>Ditrysia</taxon>
        <taxon>Tineoidea</taxon>
        <taxon>Psychidae</taxon>
        <taxon>Oiketicinae</taxon>
        <taxon>Eumeta</taxon>
    </lineage>
</organism>
<dbReference type="Proteomes" id="UP000299102">
    <property type="component" value="Unassembled WGS sequence"/>
</dbReference>
<evidence type="ECO:0000313" key="3">
    <source>
        <dbReference type="Proteomes" id="UP000299102"/>
    </source>
</evidence>
<gene>
    <name evidence="2" type="ORF">EVAR_96344_1</name>
</gene>
<evidence type="ECO:0000256" key="1">
    <source>
        <dbReference type="SAM" id="MobiDB-lite"/>
    </source>
</evidence>
<dbReference type="EMBL" id="BGZK01000429">
    <property type="protein sequence ID" value="GBP43082.1"/>
    <property type="molecule type" value="Genomic_DNA"/>
</dbReference>
<name>A0A4C1VXL1_EUMVA</name>